<gene>
    <name evidence="1" type="ORF">CES85_4407</name>
</gene>
<accession>A0A248UA61</accession>
<proteinExistence type="predicted"/>
<reference evidence="1 2" key="1">
    <citation type="submission" date="2017-07" db="EMBL/GenBank/DDBJ databases">
        <title>Phylogenetic study on the rhizospheric bacterium Ochrobactrum sp. A44.</title>
        <authorList>
            <person name="Krzyzanowska D.M."/>
            <person name="Ossowicki A."/>
            <person name="Rajewska M."/>
            <person name="Maciag T."/>
            <person name="Kaczynski Z."/>
            <person name="Czerwicka M."/>
            <person name="Jafra S."/>
        </authorList>
    </citation>
    <scope>NUCLEOTIDE SEQUENCE [LARGE SCALE GENOMIC DNA]</scope>
    <source>
        <strain evidence="1 2">A44</strain>
    </source>
</reference>
<dbReference type="Proteomes" id="UP000215256">
    <property type="component" value="Chromosome 2"/>
</dbReference>
<dbReference type="AlphaFoldDB" id="A0A248UA61"/>
<organism evidence="1 2">
    <name type="scientific">Ochrobactrum quorumnocens</name>
    <dbReference type="NCBI Taxonomy" id="271865"/>
    <lineage>
        <taxon>Bacteria</taxon>
        <taxon>Pseudomonadati</taxon>
        <taxon>Pseudomonadota</taxon>
        <taxon>Alphaproteobacteria</taxon>
        <taxon>Hyphomicrobiales</taxon>
        <taxon>Brucellaceae</taxon>
        <taxon>Brucella/Ochrobactrum group</taxon>
        <taxon>Ochrobactrum</taxon>
    </lineage>
</organism>
<dbReference type="KEGG" id="och:CES85_4407"/>
<protein>
    <submittedName>
        <fullName evidence="1">Uncharacterized protein</fullName>
    </submittedName>
</protein>
<name>A0A248UA61_9HYPH</name>
<dbReference type="EMBL" id="CP022603">
    <property type="protein sequence ID" value="ASV83625.1"/>
    <property type="molecule type" value="Genomic_DNA"/>
</dbReference>
<evidence type="ECO:0000313" key="1">
    <source>
        <dbReference type="EMBL" id="ASV83625.1"/>
    </source>
</evidence>
<sequence length="42" mass="4789">MDFLQSTMRQIKNLKLQSVLRGSPLLLLRPKITNLIIPDDPA</sequence>
<evidence type="ECO:0000313" key="2">
    <source>
        <dbReference type="Proteomes" id="UP000215256"/>
    </source>
</evidence>